<dbReference type="EMBL" id="CP014672">
    <property type="protein sequence ID" value="ANW98698.1"/>
    <property type="molecule type" value="Genomic_DNA"/>
</dbReference>
<dbReference type="PANTHER" id="PTHR43671">
    <property type="entry name" value="SERINE/THREONINE-PROTEIN KINASE NEK"/>
    <property type="match status" value="1"/>
</dbReference>
<dbReference type="Gene3D" id="1.10.510.10">
    <property type="entry name" value="Transferase(Phosphotransferase) domain 1"/>
    <property type="match status" value="1"/>
</dbReference>
<dbReference type="GO" id="GO:0004674">
    <property type="term" value="F:protein serine/threonine kinase activity"/>
    <property type="evidence" value="ECO:0007669"/>
    <property type="project" value="UniProtKB-KW"/>
</dbReference>
<organism evidence="9 10">
    <name type="scientific">Thermoclostridium stercorarium subsp. thermolacticum DSM 2910</name>
    <dbReference type="NCBI Taxonomy" id="1121336"/>
    <lineage>
        <taxon>Bacteria</taxon>
        <taxon>Bacillati</taxon>
        <taxon>Bacillota</taxon>
        <taxon>Clostridia</taxon>
        <taxon>Eubacteriales</taxon>
        <taxon>Oscillospiraceae</taxon>
        <taxon>Thermoclostridium</taxon>
    </lineage>
</organism>
<evidence type="ECO:0000313" key="9">
    <source>
        <dbReference type="EMBL" id="ANW98698.1"/>
    </source>
</evidence>
<dbReference type="InterPro" id="IPR017441">
    <property type="entry name" value="Protein_kinase_ATP_BS"/>
</dbReference>
<dbReference type="InterPro" id="IPR000719">
    <property type="entry name" value="Prot_kinase_dom"/>
</dbReference>
<dbReference type="GO" id="GO:0005524">
    <property type="term" value="F:ATP binding"/>
    <property type="evidence" value="ECO:0007669"/>
    <property type="project" value="UniProtKB-UniRule"/>
</dbReference>
<dbReference type="InterPro" id="IPR011009">
    <property type="entry name" value="Kinase-like_dom_sf"/>
</dbReference>
<protein>
    <recommendedName>
        <fullName evidence="2">non-specific serine/threonine protein kinase</fullName>
        <ecNumber evidence="2">2.7.11.1</ecNumber>
    </recommendedName>
</protein>
<dbReference type="InterPro" id="IPR027417">
    <property type="entry name" value="P-loop_NTPase"/>
</dbReference>
<dbReference type="AlphaFoldDB" id="A0A1B1YD70"/>
<dbReference type="InterPro" id="IPR008271">
    <property type="entry name" value="Ser/Thr_kinase_AS"/>
</dbReference>
<keyword evidence="4 7" id="KW-0547">Nucleotide-binding</keyword>
<evidence type="ECO:0000256" key="5">
    <source>
        <dbReference type="ARBA" id="ARBA00022777"/>
    </source>
</evidence>
<evidence type="ECO:0000256" key="3">
    <source>
        <dbReference type="ARBA" id="ARBA00022679"/>
    </source>
</evidence>
<dbReference type="OrthoDB" id="9788659at2"/>
<sequence>MVEMTGKIIGGKYQIVDKIGSGGSGEVYKAYHIHLKTPWALKVIPYENVFAENELAVLKRLNHPAFPRVVDVVTENDKCIVVFDYYEGPNMQEIIDRYGRVDEKRVLKWAIQILDALSYLHNCFPTPIIYRDLKPSNLIVLNDDTVKLIDFGAARQFNESKNDDTIYLGTPGYAAPEQYGSGQTDIRTDIYNFGMTLFHLLSGIHPLKCNEVQMKDLLEDAGVSKDLISVVLKCTAKNPDERFISVEEIKNAINLFSNKIHFMHPAHPAGKNAVEISVSGIQKGVGVTHFCILFGMWLKNRGYRTAILEYGENSDALCLCRLLNKESQLMKKGYYEVRGLDIYPSMGIDKIDGFRRSEYDFILLDYGIHDEYVSRLMPRSDVRLIVAPGADWKIRAVSSFVERYDVILKMPNTYLSFPMQDRKSISVIKSYFKKVNILALPYAVNPWKINPAISKEIENIYNRIFQVGNS</sequence>
<feature type="domain" description="Protein kinase" evidence="8">
    <location>
        <begin position="13"/>
        <end position="267"/>
    </location>
</feature>
<dbReference type="PROSITE" id="PS50011">
    <property type="entry name" value="PROTEIN_KINASE_DOM"/>
    <property type="match status" value="1"/>
</dbReference>
<gene>
    <name evidence="9" type="ORF">CSTERTH_06475</name>
</gene>
<feature type="binding site" evidence="7">
    <location>
        <position position="42"/>
    </location>
    <ligand>
        <name>ATP</name>
        <dbReference type="ChEBI" id="CHEBI:30616"/>
    </ligand>
</feature>
<keyword evidence="5 9" id="KW-0418">Kinase</keyword>
<comment type="similarity">
    <text evidence="1">Belongs to the protein kinase superfamily. NEK Ser/Thr protein kinase family. NIMA subfamily.</text>
</comment>
<dbReference type="PROSITE" id="PS00108">
    <property type="entry name" value="PROTEIN_KINASE_ST"/>
    <property type="match status" value="1"/>
</dbReference>
<dbReference type="SMART" id="SM00220">
    <property type="entry name" value="S_TKc"/>
    <property type="match status" value="1"/>
</dbReference>
<evidence type="ECO:0000256" key="6">
    <source>
        <dbReference type="ARBA" id="ARBA00022840"/>
    </source>
</evidence>
<dbReference type="Pfam" id="PF00069">
    <property type="entry name" value="Pkinase"/>
    <property type="match status" value="1"/>
</dbReference>
<dbReference type="PROSITE" id="PS00107">
    <property type="entry name" value="PROTEIN_KINASE_ATP"/>
    <property type="match status" value="1"/>
</dbReference>
<keyword evidence="6 7" id="KW-0067">ATP-binding</keyword>
<dbReference type="EC" id="2.7.11.1" evidence="2"/>
<evidence type="ECO:0000259" key="8">
    <source>
        <dbReference type="PROSITE" id="PS50011"/>
    </source>
</evidence>
<accession>A0A1B1YD70</accession>
<keyword evidence="9" id="KW-0723">Serine/threonine-protein kinase</keyword>
<keyword evidence="3" id="KW-0808">Transferase</keyword>
<dbReference type="PANTHER" id="PTHR43671:SF13">
    <property type="entry name" value="SERINE_THREONINE-PROTEIN KINASE NEK2"/>
    <property type="match status" value="1"/>
</dbReference>
<reference evidence="9 10" key="1">
    <citation type="submission" date="2016-02" db="EMBL/GenBank/DDBJ databases">
        <title>Comparison of Clostridium stercorarium subspecies using comparative genomics and transcriptomics.</title>
        <authorList>
            <person name="Schellenberg J."/>
            <person name="Thallinger G."/>
            <person name="Levin D.B."/>
            <person name="Zhang X."/>
            <person name="Alvare G."/>
            <person name="Fristensky B."/>
            <person name="Sparling R."/>
        </authorList>
    </citation>
    <scope>NUCLEOTIDE SEQUENCE [LARGE SCALE GENOMIC DNA]</scope>
    <source>
        <strain evidence="9 10">DSM 2910</strain>
    </source>
</reference>
<dbReference type="Proteomes" id="UP000092971">
    <property type="component" value="Chromosome"/>
</dbReference>
<dbReference type="SUPFAM" id="SSF56112">
    <property type="entry name" value="Protein kinase-like (PK-like)"/>
    <property type="match status" value="1"/>
</dbReference>
<proteinExistence type="inferred from homology"/>
<evidence type="ECO:0000256" key="2">
    <source>
        <dbReference type="ARBA" id="ARBA00012513"/>
    </source>
</evidence>
<dbReference type="CDD" id="cd14014">
    <property type="entry name" value="STKc_PknB_like"/>
    <property type="match status" value="1"/>
</dbReference>
<evidence type="ECO:0000256" key="1">
    <source>
        <dbReference type="ARBA" id="ARBA00010886"/>
    </source>
</evidence>
<evidence type="ECO:0000313" key="10">
    <source>
        <dbReference type="Proteomes" id="UP000092971"/>
    </source>
</evidence>
<evidence type="ECO:0000256" key="4">
    <source>
        <dbReference type="ARBA" id="ARBA00022741"/>
    </source>
</evidence>
<dbReference type="InterPro" id="IPR050660">
    <property type="entry name" value="NEK_Ser/Thr_kinase"/>
</dbReference>
<evidence type="ECO:0000256" key="7">
    <source>
        <dbReference type="PROSITE-ProRule" id="PRU10141"/>
    </source>
</evidence>
<name>A0A1B1YD70_THEST</name>
<dbReference type="SUPFAM" id="SSF52540">
    <property type="entry name" value="P-loop containing nucleoside triphosphate hydrolases"/>
    <property type="match status" value="1"/>
</dbReference>